<keyword evidence="1" id="KW-0472">Membrane</keyword>
<dbReference type="KEGG" id="bcel:BcellWH2_01719"/>
<gene>
    <name evidence="2" type="ORF">BcellWH2_01719</name>
    <name evidence="3" type="ORF">F2Y86_12485</name>
    <name evidence="4" type="ORF">RO785_03635</name>
</gene>
<proteinExistence type="predicted"/>
<dbReference type="Proteomes" id="UP000325055">
    <property type="component" value="Unassembled WGS sequence"/>
</dbReference>
<dbReference type="Proteomes" id="UP000061809">
    <property type="component" value="Chromosome"/>
</dbReference>
<evidence type="ECO:0000313" key="2">
    <source>
        <dbReference type="EMBL" id="ALJ58972.1"/>
    </source>
</evidence>
<evidence type="ECO:0000313" key="6">
    <source>
        <dbReference type="Proteomes" id="UP000325055"/>
    </source>
</evidence>
<name>A0A0P0FXY1_9BACE</name>
<reference evidence="2 5" key="1">
    <citation type="journal article" date="2015" name="Science">
        <title>Genetic determinants of in vivo fitness and diet responsiveness in multiple human gut Bacteroides.</title>
        <authorList>
            <person name="Wu M."/>
            <person name="McNulty N.P."/>
            <person name="Rodionov D.A."/>
            <person name="Khoroshkin M.S."/>
            <person name="Griffin N.W."/>
            <person name="Cheng J."/>
            <person name="Latreille P."/>
            <person name="Kerstetter R.A."/>
            <person name="Terrapon N."/>
            <person name="Henrissat B."/>
            <person name="Osterman A.L."/>
            <person name="Gordon J.I."/>
        </authorList>
    </citation>
    <scope>NUCLEOTIDE SEQUENCE [LARGE SCALE GENOMIC DNA]</scope>
    <source>
        <strain evidence="2 5">WH2</strain>
    </source>
</reference>
<reference evidence="3 6" key="2">
    <citation type="journal article" date="2019" name="Nat. Med.">
        <title>A library of human gut bacterial isolates paired with longitudinal multiomics data enables mechanistic microbiome research.</title>
        <authorList>
            <person name="Poyet M."/>
            <person name="Groussin M."/>
            <person name="Gibbons S.M."/>
            <person name="Avila-Pacheco J."/>
            <person name="Jiang X."/>
            <person name="Kearney S.M."/>
            <person name="Perrotta A.R."/>
            <person name="Berdy B."/>
            <person name="Zhao S."/>
            <person name="Lieberman T.D."/>
            <person name="Swanson P.K."/>
            <person name="Smith M."/>
            <person name="Roesemann S."/>
            <person name="Alexander J.E."/>
            <person name="Rich S.A."/>
            <person name="Livny J."/>
            <person name="Vlamakis H."/>
            <person name="Clish C."/>
            <person name="Bullock K."/>
            <person name="Deik A."/>
            <person name="Scott J."/>
            <person name="Pierce K.A."/>
            <person name="Xavier R.J."/>
            <person name="Alm E.J."/>
        </authorList>
    </citation>
    <scope>NUCLEOTIDE SEQUENCE [LARGE SCALE GENOMIC DNA]</scope>
    <source>
        <strain evidence="3 6">BIOML-A7</strain>
    </source>
</reference>
<evidence type="ECO:0000313" key="5">
    <source>
        <dbReference type="Proteomes" id="UP000061809"/>
    </source>
</evidence>
<sequence>MRTNSIIKLVLAFLVMAVVMVNLHLSSEENHRIFLSLTDIEKEAKAEDINYYVPQKNNNPDGCTIYLEISGGVGAPEGAIHVGGNKYKIEGIKNFCADPPKGEKPYGCDPYNCHQRV</sequence>
<evidence type="ECO:0000313" key="4">
    <source>
        <dbReference type="EMBL" id="MDT4510071.1"/>
    </source>
</evidence>
<accession>A0A0P0FXY1</accession>
<dbReference type="EMBL" id="JAVSNH010000001">
    <property type="protein sequence ID" value="MDT4510071.1"/>
    <property type="molecule type" value="Genomic_DNA"/>
</dbReference>
<protein>
    <submittedName>
        <fullName evidence="2">Uncharacterized protein</fullName>
    </submittedName>
</protein>
<evidence type="ECO:0000313" key="3">
    <source>
        <dbReference type="EMBL" id="KAA5408614.1"/>
    </source>
</evidence>
<dbReference type="PATRIC" id="fig|246787.4.peg.1769"/>
<evidence type="ECO:0000256" key="1">
    <source>
        <dbReference type="SAM" id="Phobius"/>
    </source>
</evidence>
<reference evidence="4" key="3">
    <citation type="submission" date="2023-08" db="EMBL/GenBank/DDBJ databases">
        <title>Reintroducing virulent viruses to syntetic microbiomes.</title>
        <authorList>
            <person name="Wilde J."/>
            <person name="Boyes R."/>
            <person name="Robinson A.V."/>
            <person name="Daisley B.A."/>
            <person name="Allen-Vercoe E."/>
        </authorList>
    </citation>
    <scope>NUCLEOTIDE SEQUENCE</scope>
    <source>
        <strain evidence="4">225I_12FAA</strain>
    </source>
</reference>
<keyword evidence="1" id="KW-1133">Transmembrane helix</keyword>
<organism evidence="2 5">
    <name type="scientific">Bacteroides cellulosilyticus</name>
    <dbReference type="NCBI Taxonomy" id="246787"/>
    <lineage>
        <taxon>Bacteria</taxon>
        <taxon>Pseudomonadati</taxon>
        <taxon>Bacteroidota</taxon>
        <taxon>Bacteroidia</taxon>
        <taxon>Bacteroidales</taxon>
        <taxon>Bacteroidaceae</taxon>
        <taxon>Bacteroides</taxon>
    </lineage>
</organism>
<dbReference type="Proteomes" id="UP001266995">
    <property type="component" value="Unassembled WGS sequence"/>
</dbReference>
<dbReference type="AlphaFoldDB" id="A0A0P0FXY1"/>
<keyword evidence="1" id="KW-0812">Transmembrane</keyword>
<feature type="transmembrane region" description="Helical" evidence="1">
    <location>
        <begin position="6"/>
        <end position="25"/>
    </location>
</feature>
<dbReference type="RefSeq" id="WP_025725949.1">
    <property type="nucleotide sequence ID" value="NZ_CAXSKE010000011.1"/>
</dbReference>
<dbReference type="EMBL" id="CP012801">
    <property type="protein sequence ID" value="ALJ58972.1"/>
    <property type="molecule type" value="Genomic_DNA"/>
</dbReference>
<dbReference type="EMBL" id="VVYW01000009">
    <property type="protein sequence ID" value="KAA5408614.1"/>
    <property type="molecule type" value="Genomic_DNA"/>
</dbReference>